<dbReference type="Proteomes" id="UP001516400">
    <property type="component" value="Unassembled WGS sequence"/>
</dbReference>
<reference evidence="2 3" key="1">
    <citation type="journal article" date="2021" name="BMC Biol.">
        <title>Horizontally acquired antibacterial genes associated with adaptive radiation of ladybird beetles.</title>
        <authorList>
            <person name="Li H.S."/>
            <person name="Tang X.F."/>
            <person name="Huang Y.H."/>
            <person name="Xu Z.Y."/>
            <person name="Chen M.L."/>
            <person name="Du X.Y."/>
            <person name="Qiu B.Y."/>
            <person name="Chen P.T."/>
            <person name="Zhang W."/>
            <person name="Slipinski A."/>
            <person name="Escalona H.E."/>
            <person name="Waterhouse R.M."/>
            <person name="Zwick A."/>
            <person name="Pang H."/>
        </authorList>
    </citation>
    <scope>NUCLEOTIDE SEQUENCE [LARGE SCALE GENOMIC DNA]</scope>
    <source>
        <strain evidence="2">SYSU2018</strain>
    </source>
</reference>
<name>A0ABD2MTK0_9CUCU</name>
<keyword evidence="1" id="KW-0732">Signal</keyword>
<dbReference type="EMBL" id="JABFTP020000021">
    <property type="protein sequence ID" value="KAL3269572.1"/>
    <property type="molecule type" value="Genomic_DNA"/>
</dbReference>
<evidence type="ECO:0000256" key="1">
    <source>
        <dbReference type="SAM" id="SignalP"/>
    </source>
</evidence>
<feature type="chain" id="PRO_5044825399" evidence="1">
    <location>
        <begin position="20"/>
        <end position="213"/>
    </location>
</feature>
<feature type="signal peptide" evidence="1">
    <location>
        <begin position="1"/>
        <end position="19"/>
    </location>
</feature>
<dbReference type="InterPro" id="IPR009832">
    <property type="entry name" value="DUF1397"/>
</dbReference>
<sequence length="213" mass="24140">MKYIISLFFLIAVSNGVHSLFSPLEIIGSVDRIPGVRVFSEMLRKNCHKDDTEFKEKIDNMQKCYLGLSGKETLCGIIRNHLRNCSQPVVDELEKCVEARFHDLPQFAVEVIDSTADYLCKSKGEKIIELLHPCLTSMGYRRGNVCLKSFKQKLENIENDTTSTNVKIDLCKSLETSKACFLQEFKNICKNDVTMSAATGFYDAVITRPCKHV</sequence>
<dbReference type="Pfam" id="PF07165">
    <property type="entry name" value="DUF1397"/>
    <property type="match status" value="1"/>
</dbReference>
<organism evidence="2 3">
    <name type="scientific">Cryptolaemus montrouzieri</name>
    <dbReference type="NCBI Taxonomy" id="559131"/>
    <lineage>
        <taxon>Eukaryota</taxon>
        <taxon>Metazoa</taxon>
        <taxon>Ecdysozoa</taxon>
        <taxon>Arthropoda</taxon>
        <taxon>Hexapoda</taxon>
        <taxon>Insecta</taxon>
        <taxon>Pterygota</taxon>
        <taxon>Neoptera</taxon>
        <taxon>Endopterygota</taxon>
        <taxon>Coleoptera</taxon>
        <taxon>Polyphaga</taxon>
        <taxon>Cucujiformia</taxon>
        <taxon>Coccinelloidea</taxon>
        <taxon>Coccinellidae</taxon>
        <taxon>Scymninae</taxon>
        <taxon>Scymnini</taxon>
        <taxon>Cryptolaemus</taxon>
    </lineage>
</organism>
<gene>
    <name evidence="2" type="ORF">HHI36_008637</name>
</gene>
<keyword evidence="3" id="KW-1185">Reference proteome</keyword>
<accession>A0ABD2MTK0</accession>
<proteinExistence type="predicted"/>
<comment type="caution">
    <text evidence="2">The sequence shown here is derived from an EMBL/GenBank/DDBJ whole genome shotgun (WGS) entry which is preliminary data.</text>
</comment>
<dbReference type="AlphaFoldDB" id="A0ABD2MTK0"/>
<evidence type="ECO:0000313" key="2">
    <source>
        <dbReference type="EMBL" id="KAL3269572.1"/>
    </source>
</evidence>
<evidence type="ECO:0000313" key="3">
    <source>
        <dbReference type="Proteomes" id="UP001516400"/>
    </source>
</evidence>
<protein>
    <submittedName>
        <fullName evidence="2">Uncharacterized protein</fullName>
    </submittedName>
</protein>